<evidence type="ECO:0000259" key="3">
    <source>
        <dbReference type="Pfam" id="PF08541"/>
    </source>
</evidence>
<evidence type="ECO:0000256" key="1">
    <source>
        <dbReference type="ARBA" id="ARBA00022679"/>
    </source>
</evidence>
<accession>A0ABP4KJL3</accession>
<dbReference type="InterPro" id="IPR013747">
    <property type="entry name" value="ACP_syn_III_C"/>
</dbReference>
<protein>
    <submittedName>
        <fullName evidence="4">3-oxoacyl-[acyl-carrier-protein] synthase III C-terminal domain-containing protein</fullName>
    </submittedName>
</protein>
<evidence type="ECO:0000256" key="2">
    <source>
        <dbReference type="ARBA" id="ARBA00023315"/>
    </source>
</evidence>
<evidence type="ECO:0000313" key="4">
    <source>
        <dbReference type="EMBL" id="GAA1504883.1"/>
    </source>
</evidence>
<feature type="domain" description="Beta-ketoacyl-[acyl-carrier-protein] synthase III C-terminal" evidence="3">
    <location>
        <begin position="220"/>
        <end position="308"/>
    </location>
</feature>
<dbReference type="InterPro" id="IPR016039">
    <property type="entry name" value="Thiolase-like"/>
</dbReference>
<dbReference type="PANTHER" id="PTHR34069:SF2">
    <property type="entry name" value="BETA-KETOACYL-[ACYL-CARRIER-PROTEIN] SYNTHASE III"/>
    <property type="match status" value="1"/>
</dbReference>
<dbReference type="Proteomes" id="UP001500443">
    <property type="component" value="Unassembled WGS sequence"/>
</dbReference>
<organism evidence="4 5">
    <name type="scientific">Streptomyces synnematoformans</name>
    <dbReference type="NCBI Taxonomy" id="415721"/>
    <lineage>
        <taxon>Bacteria</taxon>
        <taxon>Bacillati</taxon>
        <taxon>Actinomycetota</taxon>
        <taxon>Actinomycetes</taxon>
        <taxon>Kitasatosporales</taxon>
        <taxon>Streptomycetaceae</taxon>
        <taxon>Streptomyces</taxon>
    </lineage>
</organism>
<evidence type="ECO:0000313" key="5">
    <source>
        <dbReference type="Proteomes" id="UP001500443"/>
    </source>
</evidence>
<dbReference type="RefSeq" id="WP_344294590.1">
    <property type="nucleotide sequence ID" value="NZ_BAAAPF010000367.1"/>
</dbReference>
<dbReference type="Gene3D" id="3.40.47.10">
    <property type="match status" value="2"/>
</dbReference>
<gene>
    <name evidence="4" type="ORF">GCM10009802_61300</name>
</gene>
<reference evidence="5" key="1">
    <citation type="journal article" date="2019" name="Int. J. Syst. Evol. Microbiol.">
        <title>The Global Catalogue of Microorganisms (GCM) 10K type strain sequencing project: providing services to taxonomists for standard genome sequencing and annotation.</title>
        <authorList>
            <consortium name="The Broad Institute Genomics Platform"/>
            <consortium name="The Broad Institute Genome Sequencing Center for Infectious Disease"/>
            <person name="Wu L."/>
            <person name="Ma J."/>
        </authorList>
    </citation>
    <scope>NUCLEOTIDE SEQUENCE [LARGE SCALE GENOMIC DNA]</scope>
    <source>
        <strain evidence="5">JCM 15481</strain>
    </source>
</reference>
<name>A0ABP4KJL3_9ACTN</name>
<proteinExistence type="predicted"/>
<comment type="caution">
    <text evidence="4">The sequence shown here is derived from an EMBL/GenBank/DDBJ whole genome shotgun (WGS) entry which is preliminary data.</text>
</comment>
<dbReference type="SUPFAM" id="SSF53901">
    <property type="entry name" value="Thiolase-like"/>
    <property type="match status" value="1"/>
</dbReference>
<sequence>MTALYDVAAHVAPVPVAIADLAPRLGVGDRDLALFHRYFGLRDVRMAPGAGLRELTVAAGRELTALRGNEHRVAYVVSARTIPIGSRASRNPVHDAADELGLGHAAVFTVTQQACSSGLAAVDLAGRLLAEDGDPDTLALVVAGEKADWPTAQLIPGTTVMGESSAACLVSAGGGDDVLRSYVTRTYGEYHDVKLPPPRGEEFERRYAERLTAVIREATAAAGIGTEDLAWILPHNVNRISWAKAAQLLDVPRSRICLDNVAALGHCFGADSFINYVTLRDAGRLRRGDCYLMAAVGLGATFAAAVFRH</sequence>
<keyword evidence="5" id="KW-1185">Reference proteome</keyword>
<dbReference type="EMBL" id="BAAAPF010000367">
    <property type="protein sequence ID" value="GAA1504883.1"/>
    <property type="molecule type" value="Genomic_DNA"/>
</dbReference>
<dbReference type="PANTHER" id="PTHR34069">
    <property type="entry name" value="3-OXOACYL-[ACYL-CARRIER-PROTEIN] SYNTHASE 3"/>
    <property type="match status" value="1"/>
</dbReference>
<dbReference type="Pfam" id="PF08541">
    <property type="entry name" value="ACP_syn_III_C"/>
    <property type="match status" value="1"/>
</dbReference>
<keyword evidence="1" id="KW-0808">Transferase</keyword>
<keyword evidence="2" id="KW-0012">Acyltransferase</keyword>